<dbReference type="AlphaFoldDB" id="A0A9P9EX25"/>
<dbReference type="OrthoDB" id="5084510at2759"/>
<name>A0A9P9EX25_9HYPO</name>
<feature type="region of interest" description="Disordered" evidence="1">
    <location>
        <begin position="41"/>
        <end position="77"/>
    </location>
</feature>
<evidence type="ECO:0000256" key="1">
    <source>
        <dbReference type="SAM" id="MobiDB-lite"/>
    </source>
</evidence>
<feature type="region of interest" description="Disordered" evidence="1">
    <location>
        <begin position="1"/>
        <end position="26"/>
    </location>
</feature>
<sequence>MTQKLHWARSSQAEVKPTLRSSATPTPWSVSRLCPLINQGRAPQVTPRRGTPASVGHAYQPGCSPGIPKPRPDQTKERSRVHYTSGATSWEVAPDCTEARGFGGWLALFFGNPTVTGLLSLRHDFLGRRTARQQREAWGTACVGPFSHLCLQMQAMMPQPEGWRDEGLKHKDHALPPSWRDLLQIWLADDDVAVSSYAGRLVRSDALSPRSLPSASRKTRKRTAASKAPSSSSARRPTKRRGGYSSLRGSVSNRQPELVHFLEDYSPDPLYSLHVGSSQALWVRESESDSWSRLRVSERDGATPEHPSVELLTPEGSDDGCLPQNADDPGWSESPMVSLRNHLRLPLILDSMLRITDEGEQLSEGSRSALRLRCTQEQHRIRSFARSLCRNCDDLYEAAPNPVHQEFDVGCRQSQQELEDGDVGVQGDVGPGSTVEPEPVVKSGYIVEDESGGIALEACGESTFQRTGGRDPRPIHVEDVDKRSGTTSHAFCTATFRPKTGDGEDVGTGVVVSGASDFVKGSHEHIRQFSSPRNSRETYKALFDSLGNETNEAGENRTRRSDGEEWISLLEAGHGERHIRVIRMEKMAVGLPAAMATTITSRRVEA</sequence>
<proteinExistence type="predicted"/>
<dbReference type="EMBL" id="JAGMUU010000008">
    <property type="protein sequence ID" value="KAH7146980.1"/>
    <property type="molecule type" value="Genomic_DNA"/>
</dbReference>
<evidence type="ECO:0000313" key="2">
    <source>
        <dbReference type="EMBL" id="KAH7146980.1"/>
    </source>
</evidence>
<dbReference type="Proteomes" id="UP000717696">
    <property type="component" value="Unassembled WGS sequence"/>
</dbReference>
<reference evidence="2" key="1">
    <citation type="journal article" date="2021" name="Nat. Commun.">
        <title>Genetic determinants of endophytism in the Arabidopsis root mycobiome.</title>
        <authorList>
            <person name="Mesny F."/>
            <person name="Miyauchi S."/>
            <person name="Thiergart T."/>
            <person name="Pickel B."/>
            <person name="Atanasova L."/>
            <person name="Karlsson M."/>
            <person name="Huettel B."/>
            <person name="Barry K.W."/>
            <person name="Haridas S."/>
            <person name="Chen C."/>
            <person name="Bauer D."/>
            <person name="Andreopoulos W."/>
            <person name="Pangilinan J."/>
            <person name="LaButti K."/>
            <person name="Riley R."/>
            <person name="Lipzen A."/>
            <person name="Clum A."/>
            <person name="Drula E."/>
            <person name="Henrissat B."/>
            <person name="Kohler A."/>
            <person name="Grigoriev I.V."/>
            <person name="Martin F.M."/>
            <person name="Hacquard S."/>
        </authorList>
    </citation>
    <scope>NUCLEOTIDE SEQUENCE</scope>
    <source>
        <strain evidence="2">MPI-CAGE-AT-0021</strain>
    </source>
</reference>
<protein>
    <submittedName>
        <fullName evidence="2">Uncharacterized protein</fullName>
    </submittedName>
</protein>
<gene>
    <name evidence="2" type="ORF">B0J13DRAFT_606988</name>
</gene>
<feature type="compositionally biased region" description="Low complexity" evidence="1">
    <location>
        <begin position="225"/>
        <end position="235"/>
    </location>
</feature>
<comment type="caution">
    <text evidence="2">The sequence shown here is derived from an EMBL/GenBank/DDBJ whole genome shotgun (WGS) entry which is preliminary data.</text>
</comment>
<feature type="region of interest" description="Disordered" evidence="1">
    <location>
        <begin position="297"/>
        <end position="333"/>
    </location>
</feature>
<accession>A0A9P9EX25</accession>
<feature type="region of interest" description="Disordered" evidence="1">
    <location>
        <begin position="208"/>
        <end position="250"/>
    </location>
</feature>
<keyword evidence="3" id="KW-1185">Reference proteome</keyword>
<organism evidence="2 3">
    <name type="scientific">Dactylonectria estremocensis</name>
    <dbReference type="NCBI Taxonomy" id="1079267"/>
    <lineage>
        <taxon>Eukaryota</taxon>
        <taxon>Fungi</taxon>
        <taxon>Dikarya</taxon>
        <taxon>Ascomycota</taxon>
        <taxon>Pezizomycotina</taxon>
        <taxon>Sordariomycetes</taxon>
        <taxon>Hypocreomycetidae</taxon>
        <taxon>Hypocreales</taxon>
        <taxon>Nectriaceae</taxon>
        <taxon>Dactylonectria</taxon>
    </lineage>
</organism>
<evidence type="ECO:0000313" key="3">
    <source>
        <dbReference type="Proteomes" id="UP000717696"/>
    </source>
</evidence>